<comment type="caution">
    <text evidence="2">The sequence shown here is derived from an EMBL/GenBank/DDBJ whole genome shotgun (WGS) entry which is preliminary data.</text>
</comment>
<dbReference type="SUPFAM" id="SSF54593">
    <property type="entry name" value="Glyoxalase/Bleomycin resistance protein/Dihydroxybiphenyl dioxygenase"/>
    <property type="match status" value="1"/>
</dbReference>
<sequence length="128" mass="14335">MHLDHAALWTGDLERARAFYTTYFNAVAGERYHNPSRQFTSYFLSFPSGARLELMQQPTVTESLPHSSPHLGYAHLAFATGSQQQVQQLTERLRSAGYAVVGEPRRTGDGYYESVVLDPDGNLLEITV</sequence>
<dbReference type="EMBL" id="SRKZ01000008">
    <property type="protein sequence ID" value="TGD77670.1"/>
    <property type="molecule type" value="Genomic_DNA"/>
</dbReference>
<keyword evidence="3" id="KW-1185">Reference proteome</keyword>
<name>A0A4Z0ME81_9BACT</name>
<organism evidence="2 3">
    <name type="scientific">Hymenobacter wooponensis</name>
    <dbReference type="NCBI Taxonomy" id="1525360"/>
    <lineage>
        <taxon>Bacteria</taxon>
        <taxon>Pseudomonadati</taxon>
        <taxon>Bacteroidota</taxon>
        <taxon>Cytophagia</taxon>
        <taxon>Cytophagales</taxon>
        <taxon>Hymenobacteraceae</taxon>
        <taxon>Hymenobacter</taxon>
    </lineage>
</organism>
<feature type="domain" description="VOC" evidence="1">
    <location>
        <begin position="2"/>
        <end position="128"/>
    </location>
</feature>
<dbReference type="AlphaFoldDB" id="A0A4Z0ME81"/>
<accession>A0A4Z0ME81</accession>
<dbReference type="InterPro" id="IPR037523">
    <property type="entry name" value="VOC_core"/>
</dbReference>
<dbReference type="PROSITE" id="PS51819">
    <property type="entry name" value="VOC"/>
    <property type="match status" value="1"/>
</dbReference>
<dbReference type="PANTHER" id="PTHR36113:SF1">
    <property type="entry name" value="GLYOXALASE_BLEOMYCIN RESISTANCE PROTEIN_DIOXYGENASE"/>
    <property type="match status" value="1"/>
</dbReference>
<evidence type="ECO:0000259" key="1">
    <source>
        <dbReference type="PROSITE" id="PS51819"/>
    </source>
</evidence>
<dbReference type="InterPro" id="IPR004360">
    <property type="entry name" value="Glyas_Fos-R_dOase_dom"/>
</dbReference>
<evidence type="ECO:0000313" key="3">
    <source>
        <dbReference type="Proteomes" id="UP000298284"/>
    </source>
</evidence>
<dbReference type="Pfam" id="PF00903">
    <property type="entry name" value="Glyoxalase"/>
    <property type="match status" value="1"/>
</dbReference>
<evidence type="ECO:0000313" key="2">
    <source>
        <dbReference type="EMBL" id="TGD77670.1"/>
    </source>
</evidence>
<dbReference type="PANTHER" id="PTHR36113">
    <property type="entry name" value="LYASE, PUTATIVE-RELATED-RELATED"/>
    <property type="match status" value="1"/>
</dbReference>
<dbReference type="OrthoDB" id="9789012at2"/>
<dbReference type="InterPro" id="IPR029068">
    <property type="entry name" value="Glyas_Bleomycin-R_OHBP_Dase"/>
</dbReference>
<keyword evidence="2" id="KW-0560">Oxidoreductase</keyword>
<dbReference type="InterPro" id="IPR051332">
    <property type="entry name" value="Fosfomycin_Res_Enzymes"/>
</dbReference>
<dbReference type="RefSeq" id="WP_135532856.1">
    <property type="nucleotide sequence ID" value="NZ_SRKZ01000008.1"/>
</dbReference>
<keyword evidence="2" id="KW-0223">Dioxygenase</keyword>
<dbReference type="Proteomes" id="UP000298284">
    <property type="component" value="Unassembled WGS sequence"/>
</dbReference>
<gene>
    <name evidence="2" type="ORF">EU557_23140</name>
</gene>
<reference evidence="2 3" key="1">
    <citation type="submission" date="2019-04" db="EMBL/GenBank/DDBJ databases">
        <authorList>
            <person name="Feng G."/>
            <person name="Zhang J."/>
            <person name="Zhu H."/>
        </authorList>
    </citation>
    <scope>NUCLEOTIDE SEQUENCE [LARGE SCALE GENOMIC DNA]</scope>
    <source>
        <strain evidence="2 3">JCM 19491</strain>
    </source>
</reference>
<proteinExistence type="predicted"/>
<protein>
    <submittedName>
        <fullName evidence="2">Glyoxalase/bleomycin resistance/extradiol dioxygenase family protein</fullName>
    </submittedName>
</protein>
<dbReference type="GO" id="GO:0051213">
    <property type="term" value="F:dioxygenase activity"/>
    <property type="evidence" value="ECO:0007669"/>
    <property type="project" value="UniProtKB-KW"/>
</dbReference>
<dbReference type="Gene3D" id="3.10.180.10">
    <property type="entry name" value="2,3-Dihydroxybiphenyl 1,2-Dioxygenase, domain 1"/>
    <property type="match status" value="1"/>
</dbReference>